<reference evidence="3" key="1">
    <citation type="journal article" date="2015" name="BMC Genomics">
        <title>Draft genome of a commonly misdiagnosed multidrug resistant pathogen Candida auris.</title>
        <authorList>
            <person name="Chatterjee S."/>
            <person name="Alampalli S.V."/>
            <person name="Nageshan R.K."/>
            <person name="Chettiar S.T."/>
            <person name="Joshi S."/>
            <person name="Tatu U.S."/>
        </authorList>
    </citation>
    <scope>NUCLEOTIDE SEQUENCE [LARGE SCALE GENOMIC DNA]</scope>
    <source>
        <strain evidence="3">6684</strain>
    </source>
</reference>
<gene>
    <name evidence="2" type="ORF">QG37_03908</name>
</gene>
<proteinExistence type="predicted"/>
<feature type="signal peptide" evidence="1">
    <location>
        <begin position="1"/>
        <end position="19"/>
    </location>
</feature>
<dbReference type="VEuPathDB" id="FungiDB:CJJ09_004475"/>
<dbReference type="Proteomes" id="UP000037122">
    <property type="component" value="Unassembled WGS sequence"/>
</dbReference>
<dbReference type="VEuPathDB" id="FungiDB:CJI97_004980"/>
<evidence type="ECO:0000313" key="2">
    <source>
        <dbReference type="EMBL" id="KND99361.1"/>
    </source>
</evidence>
<comment type="caution">
    <text evidence="2">The sequence shown here is derived from an EMBL/GenBank/DDBJ whole genome shotgun (WGS) entry which is preliminary data.</text>
</comment>
<evidence type="ECO:0000313" key="3">
    <source>
        <dbReference type="Proteomes" id="UP000037122"/>
    </source>
</evidence>
<dbReference type="VEuPathDB" id="FungiDB:B9J08_004471"/>
<organism evidence="2 3">
    <name type="scientific">Candidozyma auris</name>
    <name type="common">Yeast</name>
    <name type="synonym">Candida auris</name>
    <dbReference type="NCBI Taxonomy" id="498019"/>
    <lineage>
        <taxon>Eukaryota</taxon>
        <taxon>Fungi</taxon>
        <taxon>Dikarya</taxon>
        <taxon>Ascomycota</taxon>
        <taxon>Saccharomycotina</taxon>
        <taxon>Pichiomycetes</taxon>
        <taxon>Metschnikowiaceae</taxon>
        <taxon>Candidozyma</taxon>
    </lineage>
</organism>
<evidence type="ECO:0000256" key="1">
    <source>
        <dbReference type="SAM" id="SignalP"/>
    </source>
</evidence>
<dbReference type="AlphaFoldDB" id="A0A0L0NYW1"/>
<dbReference type="VEuPathDB" id="FungiDB:CJI96_0005060"/>
<dbReference type="EMBL" id="LGST01000025">
    <property type="protein sequence ID" value="KND99361.1"/>
    <property type="molecule type" value="Genomic_DNA"/>
</dbReference>
<dbReference type="VEuPathDB" id="FungiDB:QG37_03908"/>
<accession>A0A0L0NYW1</accession>
<dbReference type="VEuPathDB" id="FungiDB:CJJ07_004052"/>
<feature type="chain" id="PRO_5030010105" evidence="1">
    <location>
        <begin position="20"/>
        <end position="117"/>
    </location>
</feature>
<keyword evidence="1" id="KW-0732">Signal</keyword>
<protein>
    <submittedName>
        <fullName evidence="2">Uncharacterized protein</fullName>
    </submittedName>
</protein>
<name>A0A0L0NYW1_CANAR</name>
<sequence length="117" mass="12416">MKFSTAVVSGLVATTAVSATPVDTTEMARRDNTVVILGDLENLLGSVVNDVSKVLSDAGVNKHDFFEPILAPLELDKRDEPISKVNVPAVIIDVAQLVSNILKNVGQITNDCVGFPI</sequence>